<keyword evidence="4" id="KW-0408">Iron</keyword>
<dbReference type="PROSITE" id="PS50983">
    <property type="entry name" value="FE_B12_PBP"/>
    <property type="match status" value="1"/>
</dbReference>
<keyword evidence="4" id="KW-0406">Ion transport</keyword>
<organism evidence="8 9">
    <name type="scientific">Marinomonas foliarum</name>
    <dbReference type="NCBI Taxonomy" id="491950"/>
    <lineage>
        <taxon>Bacteria</taxon>
        <taxon>Pseudomonadati</taxon>
        <taxon>Pseudomonadota</taxon>
        <taxon>Gammaproteobacteria</taxon>
        <taxon>Oceanospirillales</taxon>
        <taxon>Oceanospirillaceae</taxon>
        <taxon>Marinomonas</taxon>
    </lineage>
</organism>
<dbReference type="EMBL" id="QPJQ01000033">
    <property type="protein sequence ID" value="RCW97003.1"/>
    <property type="molecule type" value="Genomic_DNA"/>
</dbReference>
<dbReference type="SUPFAM" id="SSF53807">
    <property type="entry name" value="Helical backbone' metal receptor"/>
    <property type="match status" value="1"/>
</dbReference>
<dbReference type="OrthoDB" id="6160519at2"/>
<evidence type="ECO:0000313" key="9">
    <source>
        <dbReference type="Proteomes" id="UP000253506"/>
    </source>
</evidence>
<dbReference type="CDD" id="cd01146">
    <property type="entry name" value="FhuD"/>
    <property type="match status" value="1"/>
</dbReference>
<dbReference type="InterPro" id="IPR002491">
    <property type="entry name" value="ABC_transptr_periplasmic_BD"/>
</dbReference>
<dbReference type="Pfam" id="PF01497">
    <property type="entry name" value="Peripla_BP_2"/>
    <property type="match status" value="1"/>
</dbReference>
<dbReference type="RefSeq" id="WP_114413135.1">
    <property type="nucleotide sequence ID" value="NZ_QPJQ01000033.1"/>
</dbReference>
<dbReference type="PANTHER" id="PTHR30532:SF1">
    <property type="entry name" value="IRON(3+)-HYDROXAMATE-BINDING PROTEIN FHUD"/>
    <property type="match status" value="1"/>
</dbReference>
<gene>
    <name evidence="8" type="ORF">DFP77_13352</name>
</gene>
<evidence type="ECO:0000256" key="2">
    <source>
        <dbReference type="ARBA" id="ARBA00008814"/>
    </source>
</evidence>
<protein>
    <submittedName>
        <fullName evidence="8">Iron complex transport system substrate-binding protein</fullName>
    </submittedName>
</protein>
<sequence>MKCLFICLALFISTLVFAANSSEITSSAFTTPPKRIISIGWDMTETLLSLGVTPIGMADKEGYTAWVASPKLPKGIEDVGARNEPSLELLTSLKPDLILISSHLAPAIKKLGNIAPTLIYDVYSDKRTPYKNAQELTLKLGDILGKEQEAQKIIADTQALLKKNGALIKAANPQLDPLLFVRFVDSSTLHFEGAGSLIQDTVNEMGLQNEWQESTSFWGFSTVELAKIAEHQQANVVLLQSTKPTEFDKFQNSPLWQAMAFTRQNKVHKLPPVWNYGGLLAVQRLSNQLVDIFAAQP</sequence>
<keyword evidence="4" id="KW-0410">Iron transport</keyword>
<evidence type="ECO:0000256" key="5">
    <source>
        <dbReference type="ARBA" id="ARBA00022729"/>
    </source>
</evidence>
<dbReference type="AlphaFoldDB" id="A0A368ZNS4"/>
<evidence type="ECO:0000259" key="7">
    <source>
        <dbReference type="PROSITE" id="PS50983"/>
    </source>
</evidence>
<keyword evidence="3" id="KW-0813">Transport</keyword>
<keyword evidence="5 6" id="KW-0732">Signal</keyword>
<reference evidence="8 9" key="1">
    <citation type="submission" date="2018-07" db="EMBL/GenBank/DDBJ databases">
        <title>Genomic Encyclopedia of Type Strains, Phase III (KMG-III): the genomes of soil and plant-associated and newly described type strains.</title>
        <authorList>
            <person name="Whitman W."/>
        </authorList>
    </citation>
    <scope>NUCLEOTIDE SEQUENCE [LARGE SCALE GENOMIC DNA]</scope>
    <source>
        <strain evidence="8 9">CECT 7731</strain>
    </source>
</reference>
<comment type="similarity">
    <text evidence="2">Belongs to the bacterial solute-binding protein 8 family.</text>
</comment>
<feature type="chain" id="PRO_5016901827" evidence="6">
    <location>
        <begin position="19"/>
        <end position="297"/>
    </location>
</feature>
<dbReference type="InterPro" id="IPR051313">
    <property type="entry name" value="Bact_iron-sidero_bind"/>
</dbReference>
<evidence type="ECO:0000256" key="6">
    <source>
        <dbReference type="SAM" id="SignalP"/>
    </source>
</evidence>
<dbReference type="GO" id="GO:1901678">
    <property type="term" value="P:iron coordination entity transport"/>
    <property type="evidence" value="ECO:0007669"/>
    <property type="project" value="UniProtKB-ARBA"/>
</dbReference>
<proteinExistence type="inferred from homology"/>
<dbReference type="PRINTS" id="PR01715">
    <property type="entry name" value="FERRIBNDNGPP"/>
</dbReference>
<dbReference type="Proteomes" id="UP000253506">
    <property type="component" value="Unassembled WGS sequence"/>
</dbReference>
<comment type="subcellular location">
    <subcellularLocation>
        <location evidence="1">Cell envelope</location>
    </subcellularLocation>
</comment>
<name>A0A368ZNS4_9GAMM</name>
<dbReference type="GO" id="GO:0030288">
    <property type="term" value="C:outer membrane-bounded periplasmic space"/>
    <property type="evidence" value="ECO:0007669"/>
    <property type="project" value="TreeGrafter"/>
</dbReference>
<feature type="signal peptide" evidence="6">
    <location>
        <begin position="1"/>
        <end position="18"/>
    </location>
</feature>
<evidence type="ECO:0000256" key="3">
    <source>
        <dbReference type="ARBA" id="ARBA00022448"/>
    </source>
</evidence>
<dbReference type="PANTHER" id="PTHR30532">
    <property type="entry name" value="IRON III DICITRATE-BINDING PERIPLASMIC PROTEIN"/>
    <property type="match status" value="1"/>
</dbReference>
<evidence type="ECO:0000256" key="1">
    <source>
        <dbReference type="ARBA" id="ARBA00004196"/>
    </source>
</evidence>
<evidence type="ECO:0000313" key="8">
    <source>
        <dbReference type="EMBL" id="RCW97003.1"/>
    </source>
</evidence>
<dbReference type="Gene3D" id="3.40.50.1980">
    <property type="entry name" value="Nitrogenase molybdenum iron protein domain"/>
    <property type="match status" value="2"/>
</dbReference>
<evidence type="ECO:0000256" key="4">
    <source>
        <dbReference type="ARBA" id="ARBA00022496"/>
    </source>
</evidence>
<comment type="caution">
    <text evidence="8">The sequence shown here is derived from an EMBL/GenBank/DDBJ whole genome shotgun (WGS) entry which is preliminary data.</text>
</comment>
<feature type="domain" description="Fe/B12 periplasmic-binding" evidence="7">
    <location>
        <begin position="35"/>
        <end position="297"/>
    </location>
</feature>
<accession>A0A368ZNS4</accession>